<keyword evidence="5 6" id="KW-0539">Nucleus</keyword>
<evidence type="ECO:0000256" key="3">
    <source>
        <dbReference type="ARBA" id="ARBA00023125"/>
    </source>
</evidence>
<name>A0A8B6EP49_MYTGA</name>
<dbReference type="SMART" id="SM00389">
    <property type="entry name" value="HOX"/>
    <property type="match status" value="1"/>
</dbReference>
<evidence type="ECO:0000256" key="6">
    <source>
        <dbReference type="PROSITE-ProRule" id="PRU00108"/>
    </source>
</evidence>
<dbReference type="InterPro" id="IPR000047">
    <property type="entry name" value="HTH_motif"/>
</dbReference>
<evidence type="ECO:0000259" key="10">
    <source>
        <dbReference type="PROSITE" id="PS50803"/>
    </source>
</evidence>
<dbReference type="GO" id="GO:0000981">
    <property type="term" value="F:DNA-binding transcription factor activity, RNA polymerase II-specific"/>
    <property type="evidence" value="ECO:0007669"/>
    <property type="project" value="InterPro"/>
</dbReference>
<evidence type="ECO:0000313" key="12">
    <source>
        <dbReference type="Proteomes" id="UP000596742"/>
    </source>
</evidence>
<keyword evidence="3 6" id="KW-0238">DNA-binding</keyword>
<dbReference type="PRINTS" id="PR00031">
    <property type="entry name" value="HTHREPRESSR"/>
</dbReference>
<feature type="compositionally biased region" description="Basic and acidic residues" evidence="8">
    <location>
        <begin position="18"/>
        <end position="32"/>
    </location>
</feature>
<reference evidence="11" key="1">
    <citation type="submission" date="2018-11" db="EMBL/GenBank/DDBJ databases">
        <authorList>
            <person name="Alioto T."/>
            <person name="Alioto T."/>
        </authorList>
    </citation>
    <scope>NUCLEOTIDE SEQUENCE</scope>
</reference>
<evidence type="ECO:0000313" key="11">
    <source>
        <dbReference type="EMBL" id="VDI36382.1"/>
    </source>
</evidence>
<dbReference type="InterPro" id="IPR001356">
    <property type="entry name" value="HD"/>
</dbReference>
<feature type="DNA-binding region" description="Homeobox" evidence="6">
    <location>
        <begin position="101"/>
        <end position="160"/>
    </location>
</feature>
<evidence type="ECO:0000256" key="2">
    <source>
        <dbReference type="ARBA" id="ARBA00022473"/>
    </source>
</evidence>
<organism evidence="11 12">
    <name type="scientific">Mytilus galloprovincialis</name>
    <name type="common">Mediterranean mussel</name>
    <dbReference type="NCBI Taxonomy" id="29158"/>
    <lineage>
        <taxon>Eukaryota</taxon>
        <taxon>Metazoa</taxon>
        <taxon>Spiralia</taxon>
        <taxon>Lophotrochozoa</taxon>
        <taxon>Mollusca</taxon>
        <taxon>Bivalvia</taxon>
        <taxon>Autobranchia</taxon>
        <taxon>Pteriomorphia</taxon>
        <taxon>Mytilida</taxon>
        <taxon>Mytiloidea</taxon>
        <taxon>Mytilidae</taxon>
        <taxon>Mytilinae</taxon>
        <taxon>Mytilus</taxon>
    </lineage>
</organism>
<protein>
    <submittedName>
        <fullName evidence="11">Short stature homeobox protein</fullName>
    </submittedName>
</protein>
<dbReference type="InterPro" id="IPR009057">
    <property type="entry name" value="Homeodomain-like_sf"/>
</dbReference>
<evidence type="ECO:0000256" key="1">
    <source>
        <dbReference type="ARBA" id="ARBA00004123"/>
    </source>
</evidence>
<dbReference type="Pfam" id="PF03826">
    <property type="entry name" value="OAR"/>
    <property type="match status" value="1"/>
</dbReference>
<evidence type="ECO:0000256" key="4">
    <source>
        <dbReference type="ARBA" id="ARBA00023155"/>
    </source>
</evidence>
<evidence type="ECO:0000256" key="7">
    <source>
        <dbReference type="RuleBase" id="RU000682"/>
    </source>
</evidence>
<dbReference type="GO" id="GO:0005634">
    <property type="term" value="C:nucleus"/>
    <property type="evidence" value="ECO:0007669"/>
    <property type="project" value="UniProtKB-SubCell"/>
</dbReference>
<dbReference type="Pfam" id="PF00046">
    <property type="entry name" value="Homeodomain"/>
    <property type="match status" value="1"/>
</dbReference>
<dbReference type="PANTHER" id="PTHR46255:SF3">
    <property type="entry name" value="HOMEOBOX DOMAIN-CONTAINING PROTEIN"/>
    <property type="match status" value="1"/>
</dbReference>
<keyword evidence="2" id="KW-0217">Developmental protein</keyword>
<evidence type="ECO:0000256" key="5">
    <source>
        <dbReference type="ARBA" id="ARBA00023242"/>
    </source>
</evidence>
<dbReference type="Gene3D" id="1.10.10.60">
    <property type="entry name" value="Homeodomain-like"/>
    <property type="match status" value="1"/>
</dbReference>
<dbReference type="InterPro" id="IPR003654">
    <property type="entry name" value="OAR_dom"/>
</dbReference>
<evidence type="ECO:0000259" key="9">
    <source>
        <dbReference type="PROSITE" id="PS50071"/>
    </source>
</evidence>
<comment type="subcellular location">
    <subcellularLocation>
        <location evidence="1 6 7">Nucleus</location>
    </subcellularLocation>
</comment>
<accession>A0A8B6EP49</accession>
<dbReference type="EMBL" id="UYJE01005325">
    <property type="protein sequence ID" value="VDI36382.1"/>
    <property type="molecule type" value="Genomic_DNA"/>
</dbReference>
<feature type="region of interest" description="Disordered" evidence="8">
    <location>
        <begin position="1"/>
        <end position="49"/>
    </location>
</feature>
<sequence length="269" mass="30812">MEGLAAFVTKSFNSDSKGSSEKELQTEMKEELPIPDEPTDLSLKSKEEPDIITTPEDVTKTEYIETNELSDNASFFVFKTASKRECDRVPLYEDDQPKLKQRRSRTNFTLEQLNELERLFDETHYPDAFMREELSQRLGLSEARVQVWFQNRRAKCRKQESQMQKAGIMMPGHGTPLDAVRIGTYVTSPPIRDAVDRLHFQPFLPYYPLHTAPPTPHPPAIHPLLLYHHHYATALNLATLHDSNLKTSKNSSIADLRLKARQHLATLGI</sequence>
<proteinExistence type="predicted"/>
<dbReference type="PROSITE" id="PS50071">
    <property type="entry name" value="HOMEOBOX_2"/>
    <property type="match status" value="1"/>
</dbReference>
<dbReference type="SUPFAM" id="SSF46689">
    <property type="entry name" value="Homeodomain-like"/>
    <property type="match status" value="1"/>
</dbReference>
<dbReference type="FunFam" id="1.10.10.60:FF:000057">
    <property type="entry name" value="Short stature homeobox 2"/>
    <property type="match status" value="1"/>
</dbReference>
<dbReference type="PROSITE" id="PS50803">
    <property type="entry name" value="OAR"/>
    <property type="match status" value="1"/>
</dbReference>
<evidence type="ECO:0000256" key="8">
    <source>
        <dbReference type="SAM" id="MobiDB-lite"/>
    </source>
</evidence>
<dbReference type="OrthoDB" id="6159439at2759"/>
<comment type="caution">
    <text evidence="11">The sequence shown here is derived from an EMBL/GenBank/DDBJ whole genome shotgun (WGS) entry which is preliminary data.</text>
</comment>
<feature type="domain" description="Homeobox" evidence="9">
    <location>
        <begin position="99"/>
        <end position="159"/>
    </location>
</feature>
<dbReference type="PANTHER" id="PTHR46255">
    <property type="entry name" value="SHORT STATURE HOMEOBOX"/>
    <property type="match status" value="1"/>
</dbReference>
<dbReference type="CDD" id="cd00086">
    <property type="entry name" value="homeodomain"/>
    <property type="match status" value="1"/>
</dbReference>
<keyword evidence="4 6" id="KW-0371">Homeobox</keyword>
<dbReference type="AlphaFoldDB" id="A0A8B6EP49"/>
<dbReference type="InterPro" id="IPR052631">
    <property type="entry name" value="Paired_homeobox_Bicoid"/>
</dbReference>
<feature type="domain" description="OAR" evidence="10">
    <location>
        <begin position="251"/>
        <end position="264"/>
    </location>
</feature>
<gene>
    <name evidence="11" type="ORF">MGAL_10B094334</name>
</gene>
<dbReference type="GO" id="GO:1990837">
    <property type="term" value="F:sequence-specific double-stranded DNA binding"/>
    <property type="evidence" value="ECO:0007669"/>
    <property type="project" value="TreeGrafter"/>
</dbReference>
<dbReference type="InterPro" id="IPR017970">
    <property type="entry name" value="Homeobox_CS"/>
</dbReference>
<dbReference type="Proteomes" id="UP000596742">
    <property type="component" value="Unassembled WGS sequence"/>
</dbReference>
<dbReference type="PROSITE" id="PS00027">
    <property type="entry name" value="HOMEOBOX_1"/>
    <property type="match status" value="1"/>
</dbReference>
<keyword evidence="12" id="KW-1185">Reference proteome</keyword>